<dbReference type="Gene3D" id="1.20.1270.180">
    <property type="match status" value="1"/>
</dbReference>
<dbReference type="InterPro" id="IPR009739">
    <property type="entry name" value="LprI-like_N"/>
</dbReference>
<evidence type="ECO:0000313" key="2">
    <source>
        <dbReference type="EMBL" id="CAA6823501.1"/>
    </source>
</evidence>
<accession>A0A6S6TKQ0</accession>
<dbReference type="AlphaFoldDB" id="A0A6S6TKQ0"/>
<dbReference type="GO" id="GO:0005576">
    <property type="term" value="C:extracellular region"/>
    <property type="evidence" value="ECO:0007669"/>
    <property type="project" value="TreeGrafter"/>
</dbReference>
<reference evidence="2" key="1">
    <citation type="submission" date="2020-01" db="EMBL/GenBank/DDBJ databases">
        <authorList>
            <person name="Meier V. D."/>
            <person name="Meier V D."/>
        </authorList>
    </citation>
    <scope>NUCLEOTIDE SEQUENCE</scope>
    <source>
        <strain evidence="2">HLG_WM_MAG_05</strain>
    </source>
</reference>
<feature type="domain" description="Lysozyme inhibitor LprI-like N-terminal" evidence="1">
    <location>
        <begin position="128"/>
        <end position="209"/>
    </location>
</feature>
<dbReference type="InterPro" id="IPR052755">
    <property type="entry name" value="Lysozyme_Inhibitor_LprI"/>
</dbReference>
<proteinExistence type="predicted"/>
<sequence>MTFIVMSLTTLMADNLLKAGSYSWQKGGATASLTVKKDKANGYGIEGDALYGMSRKYGPSLGDFSFTGFMKNGKLVYTEGKGRDKYTLILKVREDGSFDVNETGLAPFGHNVRFTGHFTSDDKPSFSCSKARTFTEKAICDNKGLARLDRKMARAYSLLKSGFFYKENAETKINALTKEQRAWGKQRNTCAKKKAYLSCYERSYFQRIKILNQGFEGLWNYDN</sequence>
<dbReference type="PANTHER" id="PTHR37549:SF1">
    <property type="entry name" value="LIPOPROTEIN LPRI"/>
    <property type="match status" value="1"/>
</dbReference>
<evidence type="ECO:0000259" key="1">
    <source>
        <dbReference type="Pfam" id="PF07007"/>
    </source>
</evidence>
<dbReference type="EMBL" id="CACVAU010000069">
    <property type="protein sequence ID" value="CAA6823501.1"/>
    <property type="molecule type" value="Genomic_DNA"/>
</dbReference>
<gene>
    <name evidence="2" type="ORF">HELGO_WM6118</name>
</gene>
<organism evidence="2">
    <name type="scientific">uncultured Sulfurovum sp</name>
    <dbReference type="NCBI Taxonomy" id="269237"/>
    <lineage>
        <taxon>Bacteria</taxon>
        <taxon>Pseudomonadati</taxon>
        <taxon>Campylobacterota</taxon>
        <taxon>Epsilonproteobacteria</taxon>
        <taxon>Campylobacterales</taxon>
        <taxon>Sulfurovaceae</taxon>
        <taxon>Sulfurovum</taxon>
        <taxon>environmental samples</taxon>
    </lineage>
</organism>
<dbReference type="Pfam" id="PF07007">
    <property type="entry name" value="LprI"/>
    <property type="match status" value="1"/>
</dbReference>
<dbReference type="PANTHER" id="PTHR37549">
    <property type="entry name" value="LIPOPROTEIN LPRI"/>
    <property type="match status" value="1"/>
</dbReference>
<name>A0A6S6TKQ0_9BACT</name>
<protein>
    <recommendedName>
        <fullName evidence="1">Lysozyme inhibitor LprI-like N-terminal domain-containing protein</fullName>
    </recommendedName>
</protein>